<comment type="caution">
    <text evidence="2">The sequence shown here is derived from an EMBL/GenBank/DDBJ whole genome shotgun (WGS) entry which is preliminary data.</text>
</comment>
<keyword evidence="1" id="KW-1133">Transmembrane helix</keyword>
<evidence type="ECO:0000313" key="2">
    <source>
        <dbReference type="EMBL" id="MFC0627049.1"/>
    </source>
</evidence>
<feature type="transmembrane region" description="Helical" evidence="1">
    <location>
        <begin position="34"/>
        <end position="64"/>
    </location>
</feature>
<keyword evidence="3" id="KW-1185">Reference proteome</keyword>
<feature type="transmembrane region" description="Helical" evidence="1">
    <location>
        <begin position="7"/>
        <end position="28"/>
    </location>
</feature>
<dbReference type="EMBL" id="JBHLTC010000030">
    <property type="protein sequence ID" value="MFC0627049.1"/>
    <property type="molecule type" value="Genomic_DNA"/>
</dbReference>
<sequence>MKPSRPWLYGGGLYVVTITVLMATAPYAGPESLYGWTLLASLPLGVVAYLLTYCTFVAGLLLGFDPTSSPLYWLPSAPVWTVAATGNVAAAWFAWTDLRSTCFPRLQAHLCPRTTPATP</sequence>
<reference evidence="2 3" key="1">
    <citation type="submission" date="2024-09" db="EMBL/GenBank/DDBJ databases">
        <authorList>
            <person name="Sun Q."/>
            <person name="Mori K."/>
        </authorList>
    </citation>
    <scope>NUCLEOTIDE SEQUENCE [LARGE SCALE GENOMIC DNA]</scope>
    <source>
        <strain evidence="2 3">CGMCC 1.15906</strain>
    </source>
</reference>
<keyword evidence="1" id="KW-0472">Membrane</keyword>
<proteinExistence type="predicted"/>
<name>A0ABV6QQZ2_9ACTN</name>
<evidence type="ECO:0000313" key="3">
    <source>
        <dbReference type="Proteomes" id="UP001589890"/>
    </source>
</evidence>
<evidence type="ECO:0000256" key="1">
    <source>
        <dbReference type="SAM" id="Phobius"/>
    </source>
</evidence>
<protein>
    <submittedName>
        <fullName evidence="2">Uncharacterized protein</fullName>
    </submittedName>
</protein>
<accession>A0ABV6QQZ2</accession>
<gene>
    <name evidence="2" type="ORF">ACFFGN_23410</name>
</gene>
<keyword evidence="1" id="KW-0812">Transmembrane</keyword>
<dbReference type="Proteomes" id="UP001589890">
    <property type="component" value="Unassembled WGS sequence"/>
</dbReference>
<feature type="transmembrane region" description="Helical" evidence="1">
    <location>
        <begin position="71"/>
        <end position="95"/>
    </location>
</feature>
<organism evidence="2 3">
    <name type="scientific">Kribbella deserti</name>
    <dbReference type="NCBI Taxonomy" id="1926257"/>
    <lineage>
        <taxon>Bacteria</taxon>
        <taxon>Bacillati</taxon>
        <taxon>Actinomycetota</taxon>
        <taxon>Actinomycetes</taxon>
        <taxon>Propionibacteriales</taxon>
        <taxon>Kribbellaceae</taxon>
        <taxon>Kribbella</taxon>
    </lineage>
</organism>
<dbReference type="RefSeq" id="WP_380051294.1">
    <property type="nucleotide sequence ID" value="NZ_JBHLTC010000030.1"/>
</dbReference>